<keyword evidence="3" id="KW-1185">Reference proteome</keyword>
<gene>
    <name evidence="2" type="ORF">GCM10011322_36680</name>
</gene>
<comment type="caution">
    <text evidence="2">The sequence shown here is derived from an EMBL/GenBank/DDBJ whole genome shotgun (WGS) entry which is preliminary data.</text>
</comment>
<dbReference type="Proteomes" id="UP000600449">
    <property type="component" value="Unassembled WGS sequence"/>
</dbReference>
<evidence type="ECO:0008006" key="4">
    <source>
        <dbReference type="Google" id="ProtNLM"/>
    </source>
</evidence>
<evidence type="ECO:0000313" key="3">
    <source>
        <dbReference type="Proteomes" id="UP000600449"/>
    </source>
</evidence>
<accession>A0A917QE94</accession>
<feature type="compositionally biased region" description="Basic and acidic residues" evidence="1">
    <location>
        <begin position="1144"/>
        <end position="1240"/>
    </location>
</feature>
<reference evidence="2 3" key="1">
    <citation type="journal article" date="2014" name="Int. J. Syst. Evol. Microbiol.">
        <title>Complete genome sequence of Corynebacterium casei LMG S-19264T (=DSM 44701T), isolated from a smear-ripened cheese.</title>
        <authorList>
            <consortium name="US DOE Joint Genome Institute (JGI-PGF)"/>
            <person name="Walter F."/>
            <person name="Albersmeier A."/>
            <person name="Kalinowski J."/>
            <person name="Ruckert C."/>
        </authorList>
    </citation>
    <scope>NUCLEOTIDE SEQUENCE [LARGE SCALE GENOMIC DNA]</scope>
    <source>
        <strain evidence="2 3">CGMCC 1.9161</strain>
    </source>
</reference>
<dbReference type="InterPro" id="IPR052894">
    <property type="entry name" value="AsmA-related"/>
</dbReference>
<dbReference type="PANTHER" id="PTHR30441:SF4">
    <property type="entry name" value="PROTEIN ASMA"/>
    <property type="match status" value="1"/>
</dbReference>
<name>A0A917QE94_9HYPH</name>
<dbReference type="RefSeq" id="WP_188914719.1">
    <property type="nucleotide sequence ID" value="NZ_BMMF01000012.1"/>
</dbReference>
<evidence type="ECO:0000256" key="1">
    <source>
        <dbReference type="SAM" id="MobiDB-lite"/>
    </source>
</evidence>
<protein>
    <recommendedName>
        <fullName evidence="4">AsmA family protein</fullName>
    </recommendedName>
</protein>
<feature type="compositionally biased region" description="Low complexity" evidence="1">
    <location>
        <begin position="1273"/>
        <end position="1295"/>
    </location>
</feature>
<evidence type="ECO:0000313" key="2">
    <source>
        <dbReference type="EMBL" id="GGK46276.1"/>
    </source>
</evidence>
<dbReference type="PANTHER" id="PTHR30441">
    <property type="entry name" value="DUF748 DOMAIN-CONTAINING PROTEIN"/>
    <property type="match status" value="1"/>
</dbReference>
<feature type="region of interest" description="Disordered" evidence="1">
    <location>
        <begin position="1144"/>
        <end position="1295"/>
    </location>
</feature>
<proteinExistence type="predicted"/>
<dbReference type="EMBL" id="BMMF01000012">
    <property type="protein sequence ID" value="GGK46276.1"/>
    <property type="molecule type" value="Genomic_DNA"/>
</dbReference>
<dbReference type="GO" id="GO:0090313">
    <property type="term" value="P:regulation of protein targeting to membrane"/>
    <property type="evidence" value="ECO:0007669"/>
    <property type="project" value="TreeGrafter"/>
</dbReference>
<feature type="compositionally biased region" description="Low complexity" evidence="1">
    <location>
        <begin position="1241"/>
        <end position="1256"/>
    </location>
</feature>
<dbReference type="GO" id="GO:0005886">
    <property type="term" value="C:plasma membrane"/>
    <property type="evidence" value="ECO:0007669"/>
    <property type="project" value="TreeGrafter"/>
</dbReference>
<sequence>MRDILTALAGLVILLLTAALVAPPLIDWDQRRDELERALTRAAGAPIATEGPLDLRLLPSPRLSVGGIVIGGSDADAASLVARDVVAEIALAPLLRGEVRFTAGRAVAAEIRVPTRGGEGLRLPAALAPGAETAARFAFDDLRADDLAIVAVSPELGARTMLDIDDVRLSADALGGPYRIDGVAEGLSFRLVTGLFDAERVMPLRFLAGEDGPLRFDAQGTLALEPTGEGYFAASLSGEGRMIVAPAAPAGTPDGTAPDAAPLVVETAFETARNGVALSELSIETGDPGAGSRLEGEGFVRLDDPRLSLTLATRRLVAERLIESPLGTALAAASQGDLGLPVALSLTADSVSVLDEEIAEVSVDLVAEDARLEVRAAQALLPGDARATFAGEIGLDALPDAWPDADGRVTLVARDGARLARFLRRAGADGALLDLLDGQAVDVAADVVWREDLVALSSLRFAAGETALTGAVRFDPGTAGTRPTLSAQIVADGLDVARLPQLSALSALPGSVDVSLVLEAQDVRYEGAEGAGRILAQLQSEGAGLSIETLEISDLAGADVSVSGRIAPDGTGRIEGSLQAIEAEPLIALLGRVAFGDAVAAIPAFIRDGALDVSLTVERLADGQGATAGGLRTAIEGTAAGGPISAQWLTIEGRTERLEVELSTDSAARWLAVEGTPVADEPALVALTLGRSGPDRFVARTTADVAGLRLDTTRPLVLDAIDFAPISGEIDLVAEDVRPALALLGGTIVAEAPVPATLRASIRREGLDTLIEAGGNVARESVSVRATLTLEGEPVAEIRTGALSLPWLAEAFALGDVLEAGDDATWSREAFSAFARPLETGSASIVTPRLDLGGGFVARDARLDVALVRDGIAITGLEGALADGRIAADLTLRRPTAEQGSVVGEASLADLSLADLAPDLGVTGRLTGTFDFGGVGGSIAEIVGALAGEGRVTIADLVVPGADPSAILGGLERALAEDDPLGGRRVETYVGEALDAGPLRAETVEAPATLVSGVLGLSPIRVAAPGDAGGGFEGVASLDLRALTLDVEGFLTADAAPQGWEGPAPMIGLGFAGPLDGLERTIDVGPLTNGIAAIVLQRELARIEAFEREASERQRRIDEARLIDIRRERAEEWRVEAERRRQEELRRRGAEEEARRDAERVSAEALAEERARQAAEEEARRRAEEEARRAAEEEARRRAEEARRIAEEEEARRRAEEEARQAAEEEEARLRADEEAERAAQEAAAAAEAASESEAASPVQDVFDAEALRRFLQEQSLAPPAEAAPSAPASETPAQ</sequence>
<organism evidence="2 3">
    <name type="scientific">Salinarimonas ramus</name>
    <dbReference type="NCBI Taxonomy" id="690164"/>
    <lineage>
        <taxon>Bacteria</taxon>
        <taxon>Pseudomonadati</taxon>
        <taxon>Pseudomonadota</taxon>
        <taxon>Alphaproteobacteria</taxon>
        <taxon>Hyphomicrobiales</taxon>
        <taxon>Salinarimonadaceae</taxon>
        <taxon>Salinarimonas</taxon>
    </lineage>
</organism>